<dbReference type="EMBL" id="ML122251">
    <property type="protein sequence ID" value="RPD66068.1"/>
    <property type="molecule type" value="Genomic_DNA"/>
</dbReference>
<dbReference type="Proteomes" id="UP000313359">
    <property type="component" value="Unassembled WGS sequence"/>
</dbReference>
<name>A0A5C2SRT5_9APHY</name>
<feature type="chain" id="PRO_5022790280" evidence="1">
    <location>
        <begin position="21"/>
        <end position="232"/>
    </location>
</feature>
<accession>A0A5C2SRT5</accession>
<feature type="signal peptide" evidence="1">
    <location>
        <begin position="1"/>
        <end position="20"/>
    </location>
</feature>
<evidence type="ECO:0000313" key="2">
    <source>
        <dbReference type="EMBL" id="RPD66068.1"/>
    </source>
</evidence>
<proteinExistence type="predicted"/>
<dbReference type="STRING" id="1328759.A0A5C2SRT5"/>
<evidence type="ECO:0000313" key="3">
    <source>
        <dbReference type="Proteomes" id="UP000313359"/>
    </source>
</evidence>
<dbReference type="AlphaFoldDB" id="A0A5C2SRT5"/>
<keyword evidence="1" id="KW-0732">Signal</keyword>
<sequence>MLPTLVSIVALLAASAGVHGQTLVNGQIFTNGLAIVDAPAPNSPMHAGSVTQVAIDISGDGHLDQSASVPGSDKSTRFDSLEIYLVSYQTKLNLTVSSGPDLLTQEQGSTVKHWDYNVSTCIPAGSYNLTFYEASHVNDQAYFSITAYPVTVMNDHPTDACTNGTNALQDFPQLSSAPPQSPWLDGTSIVTQPLPTATGNGAGVLLDSVSLRLGFGITAVHAVSCILFPLFL</sequence>
<gene>
    <name evidence="2" type="ORF">L227DRAFT_569999</name>
</gene>
<keyword evidence="3" id="KW-1185">Reference proteome</keyword>
<evidence type="ECO:0000256" key="1">
    <source>
        <dbReference type="SAM" id="SignalP"/>
    </source>
</evidence>
<organism evidence="2 3">
    <name type="scientific">Lentinus tigrinus ALCF2SS1-6</name>
    <dbReference type="NCBI Taxonomy" id="1328759"/>
    <lineage>
        <taxon>Eukaryota</taxon>
        <taxon>Fungi</taxon>
        <taxon>Dikarya</taxon>
        <taxon>Basidiomycota</taxon>
        <taxon>Agaricomycotina</taxon>
        <taxon>Agaricomycetes</taxon>
        <taxon>Polyporales</taxon>
        <taxon>Polyporaceae</taxon>
        <taxon>Lentinus</taxon>
    </lineage>
</organism>
<protein>
    <submittedName>
        <fullName evidence="2">Uncharacterized protein</fullName>
    </submittedName>
</protein>
<dbReference type="OrthoDB" id="3267335at2759"/>
<reference evidence="2" key="1">
    <citation type="journal article" date="2018" name="Genome Biol. Evol.">
        <title>Genomics and development of Lentinus tigrinus, a white-rot wood-decaying mushroom with dimorphic fruiting bodies.</title>
        <authorList>
            <person name="Wu B."/>
            <person name="Xu Z."/>
            <person name="Knudson A."/>
            <person name="Carlson A."/>
            <person name="Chen N."/>
            <person name="Kovaka S."/>
            <person name="LaButti K."/>
            <person name="Lipzen A."/>
            <person name="Pennachio C."/>
            <person name="Riley R."/>
            <person name="Schakwitz W."/>
            <person name="Umezawa K."/>
            <person name="Ohm R.A."/>
            <person name="Grigoriev I.V."/>
            <person name="Nagy L.G."/>
            <person name="Gibbons J."/>
            <person name="Hibbett D."/>
        </authorList>
    </citation>
    <scope>NUCLEOTIDE SEQUENCE [LARGE SCALE GENOMIC DNA]</scope>
    <source>
        <strain evidence="2">ALCF2SS1-6</strain>
    </source>
</reference>